<comment type="caution">
    <text evidence="1">The sequence shown here is derived from an EMBL/GenBank/DDBJ whole genome shotgun (WGS) entry which is preliminary data.</text>
</comment>
<protein>
    <submittedName>
        <fullName evidence="1">Uncharacterized protein</fullName>
    </submittedName>
</protein>
<evidence type="ECO:0000313" key="2">
    <source>
        <dbReference type="Proteomes" id="UP001164929"/>
    </source>
</evidence>
<dbReference type="AlphaFoldDB" id="A0AAD6MFN7"/>
<reference evidence="1" key="1">
    <citation type="journal article" date="2023" name="Mol. Ecol. Resour.">
        <title>Chromosome-level genome assembly of a triploid poplar Populus alba 'Berolinensis'.</title>
        <authorList>
            <person name="Chen S."/>
            <person name="Yu Y."/>
            <person name="Wang X."/>
            <person name="Wang S."/>
            <person name="Zhang T."/>
            <person name="Zhou Y."/>
            <person name="He R."/>
            <person name="Meng N."/>
            <person name="Wang Y."/>
            <person name="Liu W."/>
            <person name="Liu Z."/>
            <person name="Liu J."/>
            <person name="Guo Q."/>
            <person name="Huang H."/>
            <person name="Sederoff R.R."/>
            <person name="Wang G."/>
            <person name="Qu G."/>
            <person name="Chen S."/>
        </authorList>
    </citation>
    <scope>NUCLEOTIDE SEQUENCE</scope>
    <source>
        <strain evidence="1">SC-2020</strain>
    </source>
</reference>
<sequence>MQEDRYQLPWEALIFNSRKKLPPHSNSEDGNRIMQRNGTLDSDCYGFVMHRYEKKFRSDPLSYLSTVEISRLFMWDLLSVHAGRFGERNRIIRTDGTFRDIAYRMPTPAMEIRVKQEQS</sequence>
<accession>A0AAD6MFN7</accession>
<organism evidence="1 2">
    <name type="scientific">Populus alba x Populus x berolinensis</name>
    <dbReference type="NCBI Taxonomy" id="444605"/>
    <lineage>
        <taxon>Eukaryota</taxon>
        <taxon>Viridiplantae</taxon>
        <taxon>Streptophyta</taxon>
        <taxon>Embryophyta</taxon>
        <taxon>Tracheophyta</taxon>
        <taxon>Spermatophyta</taxon>
        <taxon>Magnoliopsida</taxon>
        <taxon>eudicotyledons</taxon>
        <taxon>Gunneridae</taxon>
        <taxon>Pentapetalae</taxon>
        <taxon>rosids</taxon>
        <taxon>fabids</taxon>
        <taxon>Malpighiales</taxon>
        <taxon>Salicaceae</taxon>
        <taxon>Saliceae</taxon>
        <taxon>Populus</taxon>
    </lineage>
</organism>
<name>A0AAD6MFN7_9ROSI</name>
<gene>
    <name evidence="1" type="ORF">NC653_022536</name>
</gene>
<dbReference type="EMBL" id="JAQIZT010000009">
    <property type="protein sequence ID" value="KAJ6984299.1"/>
    <property type="molecule type" value="Genomic_DNA"/>
</dbReference>
<keyword evidence="2" id="KW-1185">Reference proteome</keyword>
<dbReference type="Proteomes" id="UP001164929">
    <property type="component" value="Chromosome 9"/>
</dbReference>
<evidence type="ECO:0000313" key="1">
    <source>
        <dbReference type="EMBL" id="KAJ6984299.1"/>
    </source>
</evidence>
<proteinExistence type="predicted"/>